<feature type="compositionally biased region" description="Pro residues" evidence="1">
    <location>
        <begin position="389"/>
        <end position="406"/>
    </location>
</feature>
<feature type="compositionally biased region" description="Pro residues" evidence="1">
    <location>
        <begin position="361"/>
        <end position="381"/>
    </location>
</feature>
<proteinExistence type="predicted"/>
<evidence type="ECO:0000256" key="1">
    <source>
        <dbReference type="SAM" id="MobiDB-lite"/>
    </source>
</evidence>
<keyword evidence="4" id="KW-1185">Reference proteome</keyword>
<protein>
    <submittedName>
        <fullName evidence="3">DUF6777 domain-containing protein</fullName>
    </submittedName>
</protein>
<feature type="region of interest" description="Disordered" evidence="1">
    <location>
        <begin position="106"/>
        <end position="173"/>
    </location>
</feature>
<feature type="compositionally biased region" description="Gly residues" evidence="1">
    <location>
        <begin position="106"/>
        <end position="118"/>
    </location>
</feature>
<dbReference type="Pfam" id="PF20568">
    <property type="entry name" value="DUF6777"/>
    <property type="match status" value="1"/>
</dbReference>
<evidence type="ECO:0000313" key="4">
    <source>
        <dbReference type="Proteomes" id="UP001552521"/>
    </source>
</evidence>
<dbReference type="InterPro" id="IPR046704">
    <property type="entry name" value="DUF6777"/>
</dbReference>
<comment type="caution">
    <text evidence="3">The sequence shown here is derived from an EMBL/GenBank/DDBJ whole genome shotgun (WGS) entry which is preliminary data.</text>
</comment>
<gene>
    <name evidence="3" type="ORF">AB0K36_17255</name>
</gene>
<accession>A0ABV3HVA4</accession>
<feature type="compositionally biased region" description="Low complexity" evidence="1">
    <location>
        <begin position="136"/>
        <end position="160"/>
    </location>
</feature>
<evidence type="ECO:0000313" key="3">
    <source>
        <dbReference type="EMBL" id="MEV4682519.1"/>
    </source>
</evidence>
<sequence>MSAEPPPPGRPTGPPPGPLSGRSEPGGSTPPPPPGGATGSSPSGGAAGPPNGPDGPGGPGPGDGGPTGSHEGPGRPWWRSVPRIATIAVALVAAVVLAVVLTRPGGGSGGSGASGGGSEVFLQAAGSTGPDPFTGSTAKDSSPPTSTPTAAPPGTGTASPHVTHSVEGSAPGLYGGSRKAASCDVEKQITALGADPARNRAFAQVHRIEPPRVPDFLRSLTPVQLRMDTRVTNHGFKDGGPRAYQAVLQAGTAVLVDDRGVPRVRCACGNPLLPPVAQKDTPRAVGDAWPGYRASNVVVVAPADRPVKDFVLRDGDKWIKRPAGDTGTRDKETKPPSREPAPSKDAPPPDGGRPPSEKPKAPPPPEPPSQESPPAPPPESEPAPEEPPSEPQEPPSEPAPDSPDGPAPDRPDEPAPQQPGGTSGLAPGPPDPARAPVVLGSVLV</sequence>
<evidence type="ECO:0000259" key="2">
    <source>
        <dbReference type="Pfam" id="PF20568"/>
    </source>
</evidence>
<name>A0ABV3HVA4_9ACTN</name>
<feature type="compositionally biased region" description="Basic and acidic residues" evidence="1">
    <location>
        <begin position="318"/>
        <end position="337"/>
    </location>
</feature>
<feature type="region of interest" description="Disordered" evidence="1">
    <location>
        <begin position="1"/>
        <end position="78"/>
    </location>
</feature>
<feature type="region of interest" description="Disordered" evidence="1">
    <location>
        <begin position="318"/>
        <end position="444"/>
    </location>
</feature>
<reference evidence="3 4" key="1">
    <citation type="submission" date="2024-06" db="EMBL/GenBank/DDBJ databases">
        <title>The Natural Products Discovery Center: Release of the First 8490 Sequenced Strains for Exploring Actinobacteria Biosynthetic Diversity.</title>
        <authorList>
            <person name="Kalkreuter E."/>
            <person name="Kautsar S.A."/>
            <person name="Yang D."/>
            <person name="Bader C.D."/>
            <person name="Teijaro C.N."/>
            <person name="Fluegel L."/>
            <person name="Davis C.M."/>
            <person name="Simpson J.R."/>
            <person name="Lauterbach L."/>
            <person name="Steele A.D."/>
            <person name="Gui C."/>
            <person name="Meng S."/>
            <person name="Li G."/>
            <person name="Viehrig K."/>
            <person name="Ye F."/>
            <person name="Su P."/>
            <person name="Kiefer A.F."/>
            <person name="Nichols A."/>
            <person name="Cepeda A.J."/>
            <person name="Yan W."/>
            <person name="Fan B."/>
            <person name="Jiang Y."/>
            <person name="Adhikari A."/>
            <person name="Zheng C.-J."/>
            <person name="Schuster L."/>
            <person name="Cowan T.M."/>
            <person name="Smanski M.J."/>
            <person name="Chevrette M.G."/>
            <person name="De Carvalho L.P.S."/>
            <person name="Shen B."/>
        </authorList>
    </citation>
    <scope>NUCLEOTIDE SEQUENCE [LARGE SCALE GENOMIC DNA]</scope>
    <source>
        <strain evidence="3 4">NPDC049344</strain>
    </source>
</reference>
<dbReference type="Proteomes" id="UP001552521">
    <property type="component" value="Unassembled WGS sequence"/>
</dbReference>
<organism evidence="3 4">
    <name type="scientific">Streptomyces kurssanovii</name>
    <dbReference type="NCBI Taxonomy" id="67312"/>
    <lineage>
        <taxon>Bacteria</taxon>
        <taxon>Bacillati</taxon>
        <taxon>Actinomycetota</taxon>
        <taxon>Actinomycetes</taxon>
        <taxon>Kitasatosporales</taxon>
        <taxon>Streptomycetaceae</taxon>
        <taxon>Streptomyces</taxon>
    </lineage>
</organism>
<feature type="compositionally biased region" description="Pro residues" evidence="1">
    <location>
        <begin position="50"/>
        <end position="59"/>
    </location>
</feature>
<dbReference type="RefSeq" id="WP_364594567.1">
    <property type="nucleotide sequence ID" value="NZ_JBFAQK010000021.1"/>
</dbReference>
<feature type="compositionally biased region" description="Pro residues" evidence="1">
    <location>
        <begin position="1"/>
        <end position="18"/>
    </location>
</feature>
<dbReference type="EMBL" id="JBFAQK010000021">
    <property type="protein sequence ID" value="MEV4682519.1"/>
    <property type="molecule type" value="Genomic_DNA"/>
</dbReference>
<feature type="domain" description="DUF6777" evidence="2">
    <location>
        <begin position="165"/>
        <end position="324"/>
    </location>
</feature>